<keyword evidence="3" id="KW-1003">Cell membrane</keyword>
<keyword evidence="5 9" id="KW-0812">Transmembrane</keyword>
<feature type="transmembrane region" description="Helical" evidence="9">
    <location>
        <begin position="48"/>
        <end position="69"/>
    </location>
</feature>
<feature type="transmembrane region" description="Helical" evidence="9">
    <location>
        <begin position="90"/>
        <end position="112"/>
    </location>
</feature>
<comment type="subcellular location">
    <subcellularLocation>
        <location evidence="1 9">Cell inner membrane</location>
        <topology evidence="1 9">Multi-pass membrane protein</topology>
    </subcellularLocation>
</comment>
<dbReference type="AlphaFoldDB" id="A0A2T6BEV3"/>
<reference evidence="11 12" key="1">
    <citation type="submission" date="2018-04" db="EMBL/GenBank/DDBJ databases">
        <title>Genomic Encyclopedia of Archaeal and Bacterial Type Strains, Phase II (KMG-II): from individual species to whole genera.</title>
        <authorList>
            <person name="Goeker M."/>
        </authorList>
    </citation>
    <scope>NUCLEOTIDE SEQUENCE [LARGE SCALE GENOMIC DNA]</scope>
    <source>
        <strain evidence="11 12">DSM 100977</strain>
    </source>
</reference>
<dbReference type="GO" id="GO:0015740">
    <property type="term" value="P:C4-dicarboxylate transport"/>
    <property type="evidence" value="ECO:0007669"/>
    <property type="project" value="TreeGrafter"/>
</dbReference>
<evidence type="ECO:0000313" key="12">
    <source>
        <dbReference type="Proteomes" id="UP000243978"/>
    </source>
</evidence>
<dbReference type="RefSeq" id="WP_107846905.1">
    <property type="nucleotide sequence ID" value="NZ_QBKS01000002.1"/>
</dbReference>
<dbReference type="InterPro" id="IPR055348">
    <property type="entry name" value="DctQ"/>
</dbReference>
<dbReference type="GO" id="GO:0022857">
    <property type="term" value="F:transmembrane transporter activity"/>
    <property type="evidence" value="ECO:0007669"/>
    <property type="project" value="UniProtKB-UniRule"/>
</dbReference>
<accession>A0A2T6BEV3</accession>
<dbReference type="Proteomes" id="UP000243978">
    <property type="component" value="Unassembled WGS sequence"/>
</dbReference>
<evidence type="ECO:0000256" key="2">
    <source>
        <dbReference type="ARBA" id="ARBA00022448"/>
    </source>
</evidence>
<evidence type="ECO:0000259" key="10">
    <source>
        <dbReference type="Pfam" id="PF04290"/>
    </source>
</evidence>
<keyword evidence="12" id="KW-1185">Reference proteome</keyword>
<comment type="caution">
    <text evidence="11">The sequence shown here is derived from an EMBL/GenBank/DDBJ whole genome shotgun (WGS) entry which is preliminary data.</text>
</comment>
<dbReference type="PANTHER" id="PTHR35011:SF2">
    <property type="entry name" value="2,3-DIKETO-L-GULONATE TRAP TRANSPORTER SMALL PERMEASE PROTEIN YIAM"/>
    <property type="match status" value="1"/>
</dbReference>
<proteinExistence type="inferred from homology"/>
<dbReference type="PANTHER" id="PTHR35011">
    <property type="entry name" value="2,3-DIKETO-L-GULONATE TRAP TRANSPORTER SMALL PERMEASE PROTEIN YIAM"/>
    <property type="match status" value="1"/>
</dbReference>
<evidence type="ECO:0000256" key="3">
    <source>
        <dbReference type="ARBA" id="ARBA00022475"/>
    </source>
</evidence>
<dbReference type="Pfam" id="PF04290">
    <property type="entry name" value="DctQ"/>
    <property type="match status" value="1"/>
</dbReference>
<feature type="domain" description="Tripartite ATP-independent periplasmic transporters DctQ component" evidence="10">
    <location>
        <begin position="28"/>
        <end position="120"/>
    </location>
</feature>
<evidence type="ECO:0000313" key="11">
    <source>
        <dbReference type="EMBL" id="PTX54588.1"/>
    </source>
</evidence>
<evidence type="ECO:0000256" key="4">
    <source>
        <dbReference type="ARBA" id="ARBA00022519"/>
    </source>
</evidence>
<dbReference type="InterPro" id="IPR007387">
    <property type="entry name" value="TRAP_DctQ"/>
</dbReference>
<keyword evidence="7 9" id="KW-0472">Membrane</keyword>
<organism evidence="11 12">
    <name type="scientific">Litoreibacter ponti</name>
    <dbReference type="NCBI Taxonomy" id="1510457"/>
    <lineage>
        <taxon>Bacteria</taxon>
        <taxon>Pseudomonadati</taxon>
        <taxon>Pseudomonadota</taxon>
        <taxon>Alphaproteobacteria</taxon>
        <taxon>Rhodobacterales</taxon>
        <taxon>Roseobacteraceae</taxon>
        <taxon>Litoreibacter</taxon>
    </lineage>
</organism>
<protein>
    <recommendedName>
        <fullName evidence="9">TRAP transporter small permease protein</fullName>
    </recommendedName>
</protein>
<keyword evidence="2 9" id="KW-0813">Transport</keyword>
<evidence type="ECO:0000256" key="6">
    <source>
        <dbReference type="ARBA" id="ARBA00022989"/>
    </source>
</evidence>
<dbReference type="EMBL" id="QBKS01000002">
    <property type="protein sequence ID" value="PTX54588.1"/>
    <property type="molecule type" value="Genomic_DNA"/>
</dbReference>
<dbReference type="GO" id="GO:0005886">
    <property type="term" value="C:plasma membrane"/>
    <property type="evidence" value="ECO:0007669"/>
    <property type="project" value="UniProtKB-SubCell"/>
</dbReference>
<evidence type="ECO:0000256" key="9">
    <source>
        <dbReference type="RuleBase" id="RU369079"/>
    </source>
</evidence>
<evidence type="ECO:0000256" key="5">
    <source>
        <dbReference type="ARBA" id="ARBA00022692"/>
    </source>
</evidence>
<evidence type="ECO:0000256" key="1">
    <source>
        <dbReference type="ARBA" id="ARBA00004429"/>
    </source>
</evidence>
<keyword evidence="4 9" id="KW-0997">Cell inner membrane</keyword>
<sequence>MSGQAHDHARSFIDTIEETIIAFLLGMMTIITFANVVARYVFNSNILWALELTVFMFAWLVLLGASYAVKKGAHLGVDAILNMVSPAAKRACGIAAAAVCVLFALMLFKGAWDYYANYANLPGFSTDGPIARWFPLGFEESFRPKGWYETNDIPVPAFLTWLEDAFNDGDEYEKIPLLIPYFVLPFSMALFLLRSIQAALALITGKIDMLIVSHEVEDEIDAARETALKD</sequence>
<comment type="similarity">
    <text evidence="8 9">Belongs to the TRAP transporter small permease family.</text>
</comment>
<gene>
    <name evidence="11" type="ORF">C8N43_3405</name>
</gene>
<keyword evidence="6 9" id="KW-1133">Transmembrane helix</keyword>
<evidence type="ECO:0000256" key="8">
    <source>
        <dbReference type="ARBA" id="ARBA00038436"/>
    </source>
</evidence>
<comment type="subunit">
    <text evidence="9">The complex comprises the extracytoplasmic solute receptor protein and the two transmembrane proteins.</text>
</comment>
<feature type="transmembrane region" description="Helical" evidence="9">
    <location>
        <begin position="178"/>
        <end position="203"/>
    </location>
</feature>
<dbReference type="OrthoDB" id="7843639at2"/>
<feature type="transmembrane region" description="Helical" evidence="9">
    <location>
        <begin position="20"/>
        <end position="42"/>
    </location>
</feature>
<comment type="function">
    <text evidence="9">Part of the tripartite ATP-independent periplasmic (TRAP) transport system.</text>
</comment>
<evidence type="ECO:0000256" key="7">
    <source>
        <dbReference type="ARBA" id="ARBA00023136"/>
    </source>
</evidence>
<name>A0A2T6BEV3_9RHOB</name>